<dbReference type="InterPro" id="IPR011009">
    <property type="entry name" value="Kinase-like_dom_sf"/>
</dbReference>
<dbReference type="AlphaFoldDB" id="A0A665X7V9"/>
<evidence type="ECO:0000259" key="1">
    <source>
        <dbReference type="PROSITE" id="PS50011"/>
    </source>
</evidence>
<reference evidence="2" key="2">
    <citation type="submission" date="2025-08" db="UniProtKB">
        <authorList>
            <consortium name="Ensembl"/>
        </authorList>
    </citation>
    <scope>IDENTIFICATION</scope>
</reference>
<dbReference type="InParanoid" id="A0A665X7V9"/>
<evidence type="ECO:0000313" key="3">
    <source>
        <dbReference type="Proteomes" id="UP000472264"/>
    </source>
</evidence>
<reference evidence="2" key="3">
    <citation type="submission" date="2025-09" db="UniProtKB">
        <authorList>
            <consortium name="Ensembl"/>
        </authorList>
    </citation>
    <scope>IDENTIFICATION</scope>
</reference>
<sequence>MSSEVQVHVGDLLQSSTTTYEVLDFSGEGIFGKVAKCRDSVTSELVAVKIHKDIEDDSTAGAHVFVLVENH</sequence>
<accession>A0A665X7V9</accession>
<reference evidence="2" key="1">
    <citation type="submission" date="2021-04" db="EMBL/GenBank/DDBJ databases">
        <authorList>
            <consortium name="Wellcome Sanger Institute Data Sharing"/>
        </authorList>
    </citation>
    <scope>NUCLEOTIDE SEQUENCE [LARGE SCALE GENOMIC DNA]</scope>
</reference>
<protein>
    <recommendedName>
        <fullName evidence="1">Protein kinase domain-containing protein</fullName>
    </recommendedName>
</protein>
<name>A0A665X7V9_ECHNA</name>
<organism evidence="2 3">
    <name type="scientific">Echeneis naucrates</name>
    <name type="common">Live sharksucker</name>
    <dbReference type="NCBI Taxonomy" id="173247"/>
    <lineage>
        <taxon>Eukaryota</taxon>
        <taxon>Metazoa</taxon>
        <taxon>Chordata</taxon>
        <taxon>Craniata</taxon>
        <taxon>Vertebrata</taxon>
        <taxon>Euteleostomi</taxon>
        <taxon>Actinopterygii</taxon>
        <taxon>Neopterygii</taxon>
        <taxon>Teleostei</taxon>
        <taxon>Neoteleostei</taxon>
        <taxon>Acanthomorphata</taxon>
        <taxon>Carangaria</taxon>
        <taxon>Carangiformes</taxon>
        <taxon>Echeneidae</taxon>
        <taxon>Echeneis</taxon>
    </lineage>
</organism>
<proteinExistence type="predicted"/>
<dbReference type="GO" id="GO:0004672">
    <property type="term" value="F:protein kinase activity"/>
    <property type="evidence" value="ECO:0007669"/>
    <property type="project" value="InterPro"/>
</dbReference>
<dbReference type="InterPro" id="IPR000719">
    <property type="entry name" value="Prot_kinase_dom"/>
</dbReference>
<dbReference type="Gene3D" id="3.30.200.20">
    <property type="entry name" value="Phosphorylase Kinase, domain 1"/>
    <property type="match status" value="1"/>
</dbReference>
<dbReference type="Ensembl" id="ENSENLT00000053311.1">
    <property type="protein sequence ID" value="ENSENLP00000052054.1"/>
    <property type="gene ID" value="ENSENLG00000021773.1"/>
</dbReference>
<dbReference type="Proteomes" id="UP000472264">
    <property type="component" value="Chromosome 21"/>
</dbReference>
<keyword evidence="3" id="KW-1185">Reference proteome</keyword>
<dbReference type="SUPFAM" id="SSF56112">
    <property type="entry name" value="Protein kinase-like (PK-like)"/>
    <property type="match status" value="1"/>
</dbReference>
<dbReference type="OMA" id="IHKDIED"/>
<dbReference type="GO" id="GO:0005524">
    <property type="term" value="F:ATP binding"/>
    <property type="evidence" value="ECO:0007669"/>
    <property type="project" value="InterPro"/>
</dbReference>
<evidence type="ECO:0000313" key="2">
    <source>
        <dbReference type="Ensembl" id="ENSENLP00000052054.1"/>
    </source>
</evidence>
<dbReference type="PROSITE" id="PS50011">
    <property type="entry name" value="PROTEIN_KINASE_DOM"/>
    <property type="match status" value="1"/>
</dbReference>
<feature type="domain" description="Protein kinase" evidence="1">
    <location>
        <begin position="20"/>
        <end position="71"/>
    </location>
</feature>